<feature type="compositionally biased region" description="Basic and acidic residues" evidence="1">
    <location>
        <begin position="252"/>
        <end position="267"/>
    </location>
</feature>
<gene>
    <name evidence="2" type="ORF">EVAR_86012_1</name>
</gene>
<feature type="region of interest" description="Disordered" evidence="1">
    <location>
        <begin position="72"/>
        <end position="91"/>
    </location>
</feature>
<accession>A0A4C1UK15</accession>
<proteinExistence type="predicted"/>
<comment type="caution">
    <text evidence="2">The sequence shown here is derived from an EMBL/GenBank/DDBJ whole genome shotgun (WGS) entry which is preliminary data.</text>
</comment>
<evidence type="ECO:0000313" key="3">
    <source>
        <dbReference type="Proteomes" id="UP000299102"/>
    </source>
</evidence>
<organism evidence="2 3">
    <name type="scientific">Eumeta variegata</name>
    <name type="common">Bagworm moth</name>
    <name type="synonym">Eumeta japonica</name>
    <dbReference type="NCBI Taxonomy" id="151549"/>
    <lineage>
        <taxon>Eukaryota</taxon>
        <taxon>Metazoa</taxon>
        <taxon>Ecdysozoa</taxon>
        <taxon>Arthropoda</taxon>
        <taxon>Hexapoda</taxon>
        <taxon>Insecta</taxon>
        <taxon>Pterygota</taxon>
        <taxon>Neoptera</taxon>
        <taxon>Endopterygota</taxon>
        <taxon>Lepidoptera</taxon>
        <taxon>Glossata</taxon>
        <taxon>Ditrysia</taxon>
        <taxon>Tineoidea</taxon>
        <taxon>Psychidae</taxon>
        <taxon>Oiketicinae</taxon>
        <taxon>Eumeta</taxon>
    </lineage>
</organism>
<dbReference type="EMBL" id="BGZK01000181">
    <property type="protein sequence ID" value="GBP26510.1"/>
    <property type="molecule type" value="Genomic_DNA"/>
</dbReference>
<dbReference type="Proteomes" id="UP000299102">
    <property type="component" value="Unassembled WGS sequence"/>
</dbReference>
<evidence type="ECO:0000256" key="1">
    <source>
        <dbReference type="SAM" id="MobiDB-lite"/>
    </source>
</evidence>
<keyword evidence="3" id="KW-1185">Reference proteome</keyword>
<feature type="compositionally biased region" description="Low complexity" evidence="1">
    <location>
        <begin position="75"/>
        <end position="90"/>
    </location>
</feature>
<name>A0A4C1UK15_EUMVA</name>
<reference evidence="2 3" key="1">
    <citation type="journal article" date="2019" name="Commun. Biol.">
        <title>The bagworm genome reveals a unique fibroin gene that provides high tensile strength.</title>
        <authorList>
            <person name="Kono N."/>
            <person name="Nakamura H."/>
            <person name="Ohtoshi R."/>
            <person name="Tomita M."/>
            <person name="Numata K."/>
            <person name="Arakawa K."/>
        </authorList>
    </citation>
    <scope>NUCLEOTIDE SEQUENCE [LARGE SCALE GENOMIC DNA]</scope>
</reference>
<feature type="region of interest" description="Disordered" evidence="1">
    <location>
        <begin position="215"/>
        <end position="267"/>
    </location>
</feature>
<evidence type="ECO:0000313" key="2">
    <source>
        <dbReference type="EMBL" id="GBP26510.1"/>
    </source>
</evidence>
<protein>
    <submittedName>
        <fullName evidence="2">Uncharacterized protein</fullName>
    </submittedName>
</protein>
<dbReference type="AlphaFoldDB" id="A0A4C1UK15"/>
<sequence length="267" mass="29388">MNDATSYIIATGFCRPTAATRPPATWLFSVKKREHQVFAPVQRRRHLRDYGRTVGLTECVLYESLTKGRQQSPLARGARAASGRAAGPRAKSNKRSFALVKHRIVRSQLLYQSNYNKNRLGQNTSASAVGSTAKRRAAARINFFILHRLISLSPVALTATLCSITALPFIANSIFIYVDSDSGPTFDRDSTLKSDSCIAFRSDSSHAINSTLNLAPGQRKTRPGGRRRRERHGQAALQEEVNAVLTPSRLQGSRERHTLEGGAGDKN</sequence>
<feature type="compositionally biased region" description="Basic residues" evidence="1">
    <location>
        <begin position="219"/>
        <end position="231"/>
    </location>
</feature>